<dbReference type="EMBL" id="ACUZ02000006">
    <property type="protein sequence ID" value="EFB32978.1"/>
    <property type="molecule type" value="Genomic_DNA"/>
</dbReference>
<dbReference type="HOGENOM" id="CLU_2975537_0_0_10"/>
<accession>D1QNW7</accession>
<sequence>MFVGYRQIFVPFIFSFQPIFKEMLLNDKRIIIFLHSLDLNTQPGLLCENALSSSLCLG</sequence>
<dbReference type="AlphaFoldDB" id="D1QNW7"/>
<name>D1QNW7_9BACT</name>
<evidence type="ECO:0000313" key="2">
    <source>
        <dbReference type="Proteomes" id="UP000004079"/>
    </source>
</evidence>
<gene>
    <name evidence="1" type="ORF">HMPREF0971_00677</name>
</gene>
<comment type="caution">
    <text evidence="1">The sequence shown here is derived from an EMBL/GenBank/DDBJ whole genome shotgun (WGS) entry which is preliminary data.</text>
</comment>
<proteinExistence type="predicted"/>
<organism evidence="1 2">
    <name type="scientific">Segatella oris F0302</name>
    <dbReference type="NCBI Taxonomy" id="649760"/>
    <lineage>
        <taxon>Bacteria</taxon>
        <taxon>Pseudomonadati</taxon>
        <taxon>Bacteroidota</taxon>
        <taxon>Bacteroidia</taxon>
        <taxon>Bacteroidales</taxon>
        <taxon>Prevotellaceae</taxon>
        <taxon>Segatella</taxon>
    </lineage>
</organism>
<protein>
    <submittedName>
        <fullName evidence="1">Uncharacterized protein</fullName>
    </submittedName>
</protein>
<dbReference type="Proteomes" id="UP000004079">
    <property type="component" value="Unassembled WGS sequence"/>
</dbReference>
<reference evidence="1 2" key="1">
    <citation type="submission" date="2009-11" db="EMBL/GenBank/DDBJ databases">
        <authorList>
            <person name="Weinstock G."/>
            <person name="Sodergren E."/>
            <person name="Clifton S."/>
            <person name="Fulton L."/>
            <person name="Fulton B."/>
            <person name="Courtney L."/>
            <person name="Fronick C."/>
            <person name="Harrison M."/>
            <person name="Strong C."/>
            <person name="Farmer C."/>
            <person name="Delahaunty K."/>
            <person name="Markovic C."/>
            <person name="Hall O."/>
            <person name="Minx P."/>
            <person name="Tomlinson C."/>
            <person name="Mitreva M."/>
            <person name="Nelson J."/>
            <person name="Hou S."/>
            <person name="Wollam A."/>
            <person name="Pepin K.H."/>
            <person name="Johnson M."/>
            <person name="Bhonagiri V."/>
            <person name="Nash W.E."/>
            <person name="Warren W."/>
            <person name="Chinwalla A."/>
            <person name="Mardis E.R."/>
            <person name="Wilson R.K."/>
        </authorList>
    </citation>
    <scope>NUCLEOTIDE SEQUENCE [LARGE SCALE GENOMIC DNA]</scope>
    <source>
        <strain evidence="1 2">F0302</strain>
    </source>
</reference>
<evidence type="ECO:0000313" key="1">
    <source>
        <dbReference type="EMBL" id="EFB32978.1"/>
    </source>
</evidence>